<evidence type="ECO:0000313" key="2">
    <source>
        <dbReference type="Proteomes" id="UP000828390"/>
    </source>
</evidence>
<keyword evidence="2" id="KW-1185">Reference proteome</keyword>
<reference evidence="1" key="2">
    <citation type="submission" date="2020-11" db="EMBL/GenBank/DDBJ databases">
        <authorList>
            <person name="McCartney M.A."/>
            <person name="Auch B."/>
            <person name="Kono T."/>
            <person name="Mallez S."/>
            <person name="Becker A."/>
            <person name="Gohl D.M."/>
            <person name="Silverstein K.A.T."/>
            <person name="Koren S."/>
            <person name="Bechman K.B."/>
            <person name="Herman A."/>
            <person name="Abrahante J.E."/>
            <person name="Garbe J."/>
        </authorList>
    </citation>
    <scope>NUCLEOTIDE SEQUENCE</scope>
    <source>
        <strain evidence="1">Duluth1</strain>
        <tissue evidence="1">Whole animal</tissue>
    </source>
</reference>
<name>A0A9D4K915_DREPO</name>
<dbReference type="PANTHER" id="PTHR14187">
    <property type="entry name" value="ALPHA KINASE/ELONGATION FACTOR 2 KINASE"/>
    <property type="match status" value="1"/>
</dbReference>
<evidence type="ECO:0000313" key="1">
    <source>
        <dbReference type="EMBL" id="KAH3835194.1"/>
    </source>
</evidence>
<gene>
    <name evidence="1" type="ORF">DPMN_108541</name>
</gene>
<organism evidence="1 2">
    <name type="scientific">Dreissena polymorpha</name>
    <name type="common">Zebra mussel</name>
    <name type="synonym">Mytilus polymorpha</name>
    <dbReference type="NCBI Taxonomy" id="45954"/>
    <lineage>
        <taxon>Eukaryota</taxon>
        <taxon>Metazoa</taxon>
        <taxon>Spiralia</taxon>
        <taxon>Lophotrochozoa</taxon>
        <taxon>Mollusca</taxon>
        <taxon>Bivalvia</taxon>
        <taxon>Autobranchia</taxon>
        <taxon>Heteroconchia</taxon>
        <taxon>Euheterodonta</taxon>
        <taxon>Imparidentia</taxon>
        <taxon>Neoheterodontei</taxon>
        <taxon>Myida</taxon>
        <taxon>Dreissenoidea</taxon>
        <taxon>Dreissenidae</taxon>
        <taxon>Dreissena</taxon>
    </lineage>
</organism>
<dbReference type="Gene3D" id="3.30.420.40">
    <property type="match status" value="1"/>
</dbReference>
<reference evidence="1" key="1">
    <citation type="journal article" date="2019" name="bioRxiv">
        <title>The Genome of the Zebra Mussel, Dreissena polymorpha: A Resource for Invasive Species Research.</title>
        <authorList>
            <person name="McCartney M.A."/>
            <person name="Auch B."/>
            <person name="Kono T."/>
            <person name="Mallez S."/>
            <person name="Zhang Y."/>
            <person name="Obille A."/>
            <person name="Becker A."/>
            <person name="Abrahante J.E."/>
            <person name="Garbe J."/>
            <person name="Badalamenti J.P."/>
            <person name="Herman A."/>
            <person name="Mangelson H."/>
            <person name="Liachko I."/>
            <person name="Sullivan S."/>
            <person name="Sone E.D."/>
            <person name="Koren S."/>
            <person name="Silverstein K.A.T."/>
            <person name="Beckman K.B."/>
            <person name="Gohl D.M."/>
        </authorList>
    </citation>
    <scope>NUCLEOTIDE SEQUENCE</scope>
    <source>
        <strain evidence="1">Duluth1</strain>
        <tissue evidence="1">Whole animal</tissue>
    </source>
</reference>
<dbReference type="SUPFAM" id="SSF53067">
    <property type="entry name" value="Actin-like ATPase domain"/>
    <property type="match status" value="1"/>
</dbReference>
<sequence>MDLFREFEIRKRTFIPSKSDAFTMKPPIALNKMFKKKHNKHIKEHIQTTPQYINTVKWIGDTIKIDHTVGEGFFEQACEQAAQHLQKLFSKDELQDVTTVLMVGGFSESGLLQKMIADVLSSNINIITPPDPSLAILKGAVIFGHDPFVMKERRSRFTYGVKMSIDFVTGSHPETKKNHENRRKRVLHRSFWRSCYGWTRSGFK</sequence>
<dbReference type="PANTHER" id="PTHR14187:SF5">
    <property type="entry name" value="HEAT SHOCK 70 KDA PROTEIN 12A"/>
    <property type="match status" value="1"/>
</dbReference>
<proteinExistence type="predicted"/>
<accession>A0A9D4K915</accession>
<comment type="caution">
    <text evidence="1">The sequence shown here is derived from an EMBL/GenBank/DDBJ whole genome shotgun (WGS) entry which is preliminary data.</text>
</comment>
<dbReference type="InterPro" id="IPR043129">
    <property type="entry name" value="ATPase_NBD"/>
</dbReference>
<dbReference type="Proteomes" id="UP000828390">
    <property type="component" value="Unassembled WGS sequence"/>
</dbReference>
<protein>
    <submittedName>
        <fullName evidence="1">Uncharacterized protein</fullName>
    </submittedName>
</protein>
<dbReference type="EMBL" id="JAIWYP010000004">
    <property type="protein sequence ID" value="KAH3835194.1"/>
    <property type="molecule type" value="Genomic_DNA"/>
</dbReference>
<dbReference type="AlphaFoldDB" id="A0A9D4K915"/>